<reference evidence="1" key="1">
    <citation type="submission" date="2025-08" db="UniProtKB">
        <authorList>
            <consortium name="Ensembl"/>
        </authorList>
    </citation>
    <scope>IDENTIFICATION</scope>
</reference>
<sequence>MSVYLCVFNHVAQTSLELLGSNCSLTSTSPAAGVLGMSHLPSYPLLIFKYTLGYCLLYSY</sequence>
<proteinExistence type="predicted"/>
<reference evidence="1" key="2">
    <citation type="submission" date="2025-09" db="UniProtKB">
        <authorList>
            <consortium name="Ensembl"/>
        </authorList>
    </citation>
    <scope>IDENTIFICATION</scope>
</reference>
<organism evidence="1 2">
    <name type="scientific">Marmota marmota marmota</name>
    <name type="common">Alpine marmot</name>
    <dbReference type="NCBI Taxonomy" id="9994"/>
    <lineage>
        <taxon>Eukaryota</taxon>
        <taxon>Metazoa</taxon>
        <taxon>Chordata</taxon>
        <taxon>Craniata</taxon>
        <taxon>Vertebrata</taxon>
        <taxon>Euteleostomi</taxon>
        <taxon>Mammalia</taxon>
        <taxon>Eutheria</taxon>
        <taxon>Euarchontoglires</taxon>
        <taxon>Glires</taxon>
        <taxon>Rodentia</taxon>
        <taxon>Sciuromorpha</taxon>
        <taxon>Sciuridae</taxon>
        <taxon>Xerinae</taxon>
        <taxon>Marmotini</taxon>
        <taxon>Marmota</taxon>
    </lineage>
</organism>
<dbReference type="Ensembl" id="ENSMMMT00000030737.1">
    <property type="protein sequence ID" value="ENSMMMP00000027175.1"/>
    <property type="gene ID" value="ENSMMMG00000023745.1"/>
</dbReference>
<evidence type="ECO:0000313" key="2">
    <source>
        <dbReference type="Proteomes" id="UP000694407"/>
    </source>
</evidence>
<dbReference type="Proteomes" id="UP000694407">
    <property type="component" value="Unplaced"/>
</dbReference>
<dbReference type="AlphaFoldDB" id="A0A8C6AC38"/>
<protein>
    <submittedName>
        <fullName evidence="1">Uncharacterized protein</fullName>
    </submittedName>
</protein>
<evidence type="ECO:0000313" key="1">
    <source>
        <dbReference type="Ensembl" id="ENSMMMP00000027175.1"/>
    </source>
</evidence>
<accession>A0A8C6AC38</accession>
<name>A0A8C6AC38_MARMA</name>
<keyword evidence="2" id="KW-1185">Reference proteome</keyword>